<gene>
    <name evidence="1" type="ORF">LCGC14_1686380</name>
</gene>
<reference evidence="1" key="1">
    <citation type="journal article" date="2015" name="Nature">
        <title>Complex archaea that bridge the gap between prokaryotes and eukaryotes.</title>
        <authorList>
            <person name="Spang A."/>
            <person name="Saw J.H."/>
            <person name="Jorgensen S.L."/>
            <person name="Zaremba-Niedzwiedzka K."/>
            <person name="Martijn J."/>
            <person name="Lind A.E."/>
            <person name="van Eijk R."/>
            <person name="Schleper C."/>
            <person name="Guy L."/>
            <person name="Ettema T.J."/>
        </authorList>
    </citation>
    <scope>NUCLEOTIDE SEQUENCE</scope>
</reference>
<proteinExistence type="predicted"/>
<name>A0A0F9K2P3_9ZZZZ</name>
<dbReference type="AlphaFoldDB" id="A0A0F9K2P3"/>
<comment type="caution">
    <text evidence="1">The sequence shown here is derived from an EMBL/GenBank/DDBJ whole genome shotgun (WGS) entry which is preliminary data.</text>
</comment>
<protein>
    <submittedName>
        <fullName evidence="1">Uncharacterized protein</fullName>
    </submittedName>
</protein>
<accession>A0A0F9K2P3</accession>
<dbReference type="EMBL" id="LAZR01014686">
    <property type="protein sequence ID" value="KKM16388.1"/>
    <property type="molecule type" value="Genomic_DNA"/>
</dbReference>
<evidence type="ECO:0000313" key="1">
    <source>
        <dbReference type="EMBL" id="KKM16388.1"/>
    </source>
</evidence>
<organism evidence="1">
    <name type="scientific">marine sediment metagenome</name>
    <dbReference type="NCBI Taxonomy" id="412755"/>
    <lineage>
        <taxon>unclassified sequences</taxon>
        <taxon>metagenomes</taxon>
        <taxon>ecological metagenomes</taxon>
    </lineage>
</organism>
<sequence length="97" mass="11167">MGSLFIFNSEKELEELTKEQIIQLAKTIHEDHHKTENDRITILERDLQRFADGWFSVSAFGQRCAQATLDGESQPAYLSGYHCSFCKKEKINDNNSN</sequence>